<protein>
    <submittedName>
        <fullName evidence="5">G234 protein</fullName>
    </submittedName>
</protein>
<dbReference type="PRINTS" id="PR00971">
    <property type="entry name" value="RIBOSOMALS10"/>
</dbReference>
<keyword evidence="2" id="KW-0689">Ribosomal protein</keyword>
<keyword evidence="6" id="KW-1185">Reference proteome</keyword>
<comment type="similarity">
    <text evidence="1">Belongs to the universal ribosomal protein uS10 family.</text>
</comment>
<name>A0ABP1FF83_9CHLO</name>
<dbReference type="NCBIfam" id="NF001861">
    <property type="entry name" value="PRK00596.1"/>
    <property type="match status" value="1"/>
</dbReference>
<feature type="domain" description="Small ribosomal subunit protein uS10" evidence="4">
    <location>
        <begin position="56"/>
        <end position="150"/>
    </location>
</feature>
<dbReference type="InterPro" id="IPR036838">
    <property type="entry name" value="Ribosomal_uS10_dom_sf"/>
</dbReference>
<comment type="caution">
    <text evidence="5">The sequence shown here is derived from an EMBL/GenBank/DDBJ whole genome shotgun (WGS) entry which is preliminary data.</text>
</comment>
<dbReference type="SMART" id="SM01403">
    <property type="entry name" value="Ribosomal_S10"/>
    <property type="match status" value="1"/>
</dbReference>
<dbReference type="InterPro" id="IPR001848">
    <property type="entry name" value="Ribosomal_uS10"/>
</dbReference>
<dbReference type="Pfam" id="PF00338">
    <property type="entry name" value="Ribosomal_S10"/>
    <property type="match status" value="1"/>
</dbReference>
<sequence>MWGQMSSLSGCQRHSCPASLVTLQARPQTATASRCRAQPLVVRAAAATAPSDQKIRIKLKAYQPHLLQESVGLITEAARSTGAHAGGPVYLPTRRRIYCVLRSPHVNKDSREHFEKRTHSRLLDIKNLTAQTIDELMQLDLPAGVDVEVKL</sequence>
<evidence type="ECO:0000256" key="3">
    <source>
        <dbReference type="ARBA" id="ARBA00023274"/>
    </source>
</evidence>
<evidence type="ECO:0000259" key="4">
    <source>
        <dbReference type="SMART" id="SM01403"/>
    </source>
</evidence>
<dbReference type="Proteomes" id="UP001497392">
    <property type="component" value="Unassembled WGS sequence"/>
</dbReference>
<reference evidence="5 6" key="1">
    <citation type="submission" date="2024-06" db="EMBL/GenBank/DDBJ databases">
        <authorList>
            <person name="Kraege A."/>
            <person name="Thomma B."/>
        </authorList>
    </citation>
    <scope>NUCLEOTIDE SEQUENCE [LARGE SCALE GENOMIC DNA]</scope>
</reference>
<evidence type="ECO:0000256" key="1">
    <source>
        <dbReference type="ARBA" id="ARBA00007102"/>
    </source>
</evidence>
<dbReference type="Gene3D" id="3.30.70.600">
    <property type="entry name" value="Ribosomal protein S10 domain"/>
    <property type="match status" value="1"/>
</dbReference>
<dbReference type="InterPro" id="IPR027486">
    <property type="entry name" value="Ribosomal_uS10_dom"/>
</dbReference>
<dbReference type="PANTHER" id="PTHR11700">
    <property type="entry name" value="30S RIBOSOMAL PROTEIN S10 FAMILY MEMBER"/>
    <property type="match status" value="1"/>
</dbReference>
<keyword evidence="3" id="KW-0687">Ribonucleoprotein</keyword>
<gene>
    <name evidence="5" type="primary">g234</name>
    <name evidence="5" type="ORF">VP750_LOCUS204</name>
</gene>
<proteinExistence type="inferred from homology"/>
<evidence type="ECO:0000313" key="6">
    <source>
        <dbReference type="Proteomes" id="UP001497392"/>
    </source>
</evidence>
<dbReference type="EMBL" id="CAXHTA020000001">
    <property type="protein sequence ID" value="CAL5218545.1"/>
    <property type="molecule type" value="Genomic_DNA"/>
</dbReference>
<evidence type="ECO:0000313" key="5">
    <source>
        <dbReference type="EMBL" id="CAL5218545.1"/>
    </source>
</evidence>
<evidence type="ECO:0000256" key="2">
    <source>
        <dbReference type="ARBA" id="ARBA00022980"/>
    </source>
</evidence>
<organism evidence="5 6">
    <name type="scientific">Coccomyxa viridis</name>
    <dbReference type="NCBI Taxonomy" id="1274662"/>
    <lineage>
        <taxon>Eukaryota</taxon>
        <taxon>Viridiplantae</taxon>
        <taxon>Chlorophyta</taxon>
        <taxon>core chlorophytes</taxon>
        <taxon>Trebouxiophyceae</taxon>
        <taxon>Trebouxiophyceae incertae sedis</taxon>
        <taxon>Coccomyxaceae</taxon>
        <taxon>Coccomyxa</taxon>
    </lineage>
</organism>
<dbReference type="HAMAP" id="MF_00508">
    <property type="entry name" value="Ribosomal_uS10"/>
    <property type="match status" value="1"/>
</dbReference>
<dbReference type="PROSITE" id="PS00361">
    <property type="entry name" value="RIBOSOMAL_S10"/>
    <property type="match status" value="1"/>
</dbReference>
<accession>A0ABP1FF83</accession>
<dbReference type="SUPFAM" id="SSF54999">
    <property type="entry name" value="Ribosomal protein S10"/>
    <property type="match status" value="1"/>
</dbReference>
<dbReference type="InterPro" id="IPR018268">
    <property type="entry name" value="Ribosomal_uS10_CS"/>
</dbReference>
<dbReference type="NCBIfam" id="TIGR01049">
    <property type="entry name" value="rpsJ_bact"/>
    <property type="match status" value="1"/>
</dbReference>